<sequence>MLDALFRTGFKTLLILISAVFLSACMVLPGRVSGNAIVSERYDFSLDIPDCDFEAKYAKDIPLIFINPETGATVTVTVSDDVYGGKMSGDGDLALEYIARGLFLYVKNKKYIESRKSTLGGDEAWHLKLSGEFKEVPLIFSTYVSRHNKKIYDVTLFSSPEDFDSSYVLFTKIVDSFKFKD</sequence>
<comment type="caution">
    <text evidence="1">The sequence shown here is derived from an EMBL/GenBank/DDBJ whole genome shotgun (WGS) entry which is preliminary data.</text>
</comment>
<gene>
    <name evidence="1" type="ORF">JW984_13310</name>
</gene>
<accession>A0A9D8KHE2</accession>
<dbReference type="PROSITE" id="PS51257">
    <property type="entry name" value="PROKAR_LIPOPROTEIN"/>
    <property type="match status" value="1"/>
</dbReference>
<protein>
    <recommendedName>
        <fullName evidence="3">DUF1795 domain-containing protein</fullName>
    </recommendedName>
</protein>
<dbReference type="AlphaFoldDB" id="A0A9D8KHE2"/>
<name>A0A9D8KHE2_9DELT</name>
<reference evidence="1" key="1">
    <citation type="journal article" date="2021" name="Environ. Microbiol.">
        <title>Genomic characterization of three novel Desulfobacterota classes expand the metabolic and phylogenetic diversity of the phylum.</title>
        <authorList>
            <person name="Murphy C.L."/>
            <person name="Biggerstaff J."/>
            <person name="Eichhorn A."/>
            <person name="Ewing E."/>
            <person name="Shahan R."/>
            <person name="Soriano D."/>
            <person name="Stewart S."/>
            <person name="VanMol K."/>
            <person name="Walker R."/>
            <person name="Walters P."/>
            <person name="Elshahed M.S."/>
            <person name="Youssef N.H."/>
        </authorList>
    </citation>
    <scope>NUCLEOTIDE SEQUENCE</scope>
    <source>
        <strain evidence="1">Zod_Metabat.24</strain>
    </source>
</reference>
<dbReference type="EMBL" id="JAFGIX010000069">
    <property type="protein sequence ID" value="MBN1574169.1"/>
    <property type="molecule type" value="Genomic_DNA"/>
</dbReference>
<evidence type="ECO:0000313" key="1">
    <source>
        <dbReference type="EMBL" id="MBN1574169.1"/>
    </source>
</evidence>
<organism evidence="1 2">
    <name type="scientific">Candidatus Zymogenus saltonus</name>
    <dbReference type="NCBI Taxonomy" id="2844893"/>
    <lineage>
        <taxon>Bacteria</taxon>
        <taxon>Deltaproteobacteria</taxon>
        <taxon>Candidatus Zymogenia</taxon>
        <taxon>Candidatus Zymogeniales</taxon>
        <taxon>Candidatus Zymogenaceae</taxon>
        <taxon>Candidatus Zymogenus</taxon>
    </lineage>
</organism>
<evidence type="ECO:0008006" key="3">
    <source>
        <dbReference type="Google" id="ProtNLM"/>
    </source>
</evidence>
<dbReference type="Proteomes" id="UP000809273">
    <property type="component" value="Unassembled WGS sequence"/>
</dbReference>
<reference evidence="1" key="2">
    <citation type="submission" date="2021-01" db="EMBL/GenBank/DDBJ databases">
        <authorList>
            <person name="Hahn C.R."/>
            <person name="Youssef N.H."/>
            <person name="Elshahed M."/>
        </authorList>
    </citation>
    <scope>NUCLEOTIDE SEQUENCE</scope>
    <source>
        <strain evidence="1">Zod_Metabat.24</strain>
    </source>
</reference>
<proteinExistence type="predicted"/>
<evidence type="ECO:0000313" key="2">
    <source>
        <dbReference type="Proteomes" id="UP000809273"/>
    </source>
</evidence>